<protein>
    <recommendedName>
        <fullName evidence="5">Dynactin subunit 1</fullName>
    </recommendedName>
</protein>
<dbReference type="AlphaFoldDB" id="A0AAV6UIM5"/>
<dbReference type="GO" id="GO:0005874">
    <property type="term" value="C:microtubule"/>
    <property type="evidence" value="ECO:0007669"/>
    <property type="project" value="UniProtKB-KW"/>
</dbReference>
<dbReference type="Gene3D" id="2.30.30.190">
    <property type="entry name" value="CAP Gly-rich-like domain"/>
    <property type="match status" value="1"/>
</dbReference>
<comment type="subcellular location">
    <subcellularLocation>
        <location evidence="3">Cytoplasm</location>
        <location evidence="3">Cell cortex</location>
    </subcellularLocation>
    <subcellularLocation>
        <location evidence="1">Cytoplasm</location>
        <location evidence="1">Cytoskeleton</location>
        <location evidence="1">Microtubule organizing center</location>
        <location evidence="1">Centrosome</location>
        <location evidence="1">Centriole</location>
    </subcellularLocation>
    <subcellularLocation>
        <location evidence="2">Cytoplasm</location>
        <location evidence="2">Cytoskeleton</location>
        <location evidence="2">Spindle</location>
    </subcellularLocation>
</comment>
<dbReference type="SUPFAM" id="SSF74924">
    <property type="entry name" value="Cap-Gly domain"/>
    <property type="match status" value="1"/>
</dbReference>
<keyword evidence="7" id="KW-0132">Cell division</keyword>
<evidence type="ECO:0000256" key="2">
    <source>
        <dbReference type="ARBA" id="ARBA00004186"/>
    </source>
</evidence>
<dbReference type="SMART" id="SM01052">
    <property type="entry name" value="CAP_GLY"/>
    <property type="match status" value="1"/>
</dbReference>
<dbReference type="Proteomes" id="UP000827092">
    <property type="component" value="Unassembled WGS sequence"/>
</dbReference>
<evidence type="ECO:0000259" key="16">
    <source>
        <dbReference type="PROSITE" id="PS50245"/>
    </source>
</evidence>
<keyword evidence="10" id="KW-0243">Dynein</keyword>
<evidence type="ECO:0000256" key="13">
    <source>
        <dbReference type="ARBA" id="ARBA00023306"/>
    </source>
</evidence>
<feature type="region of interest" description="Disordered" evidence="15">
    <location>
        <begin position="346"/>
        <end position="366"/>
    </location>
</feature>
<feature type="coiled-coil region" evidence="14">
    <location>
        <begin position="954"/>
        <end position="1006"/>
    </location>
</feature>
<evidence type="ECO:0000313" key="17">
    <source>
        <dbReference type="EMBL" id="KAG8183523.1"/>
    </source>
</evidence>
<dbReference type="Pfam" id="PF12455">
    <property type="entry name" value="Dynactin"/>
    <property type="match status" value="1"/>
</dbReference>
<dbReference type="InterPro" id="IPR000938">
    <property type="entry name" value="CAP-Gly_domain"/>
</dbReference>
<dbReference type="Pfam" id="PF01302">
    <property type="entry name" value="CAP_GLY"/>
    <property type="match status" value="1"/>
</dbReference>
<keyword evidence="8" id="KW-0493">Microtubule</keyword>
<keyword evidence="12" id="KW-0206">Cytoskeleton</keyword>
<comment type="similarity">
    <text evidence="4">Belongs to the dynactin 150 kDa subunit family.</text>
</comment>
<evidence type="ECO:0000256" key="7">
    <source>
        <dbReference type="ARBA" id="ARBA00022618"/>
    </source>
</evidence>
<reference evidence="17 18" key="1">
    <citation type="journal article" date="2022" name="Nat. Ecol. Evol.">
        <title>A masculinizing supergene underlies an exaggerated male reproductive morph in a spider.</title>
        <authorList>
            <person name="Hendrickx F."/>
            <person name="De Corte Z."/>
            <person name="Sonet G."/>
            <person name="Van Belleghem S.M."/>
            <person name="Kostlbacher S."/>
            <person name="Vangestel C."/>
        </authorList>
    </citation>
    <scope>NUCLEOTIDE SEQUENCE [LARGE SCALE GENOMIC DNA]</scope>
    <source>
        <strain evidence="17">W744_W776</strain>
    </source>
</reference>
<evidence type="ECO:0000256" key="5">
    <source>
        <dbReference type="ARBA" id="ARBA00016574"/>
    </source>
</evidence>
<name>A0AAV6UIM5_9ARAC</name>
<keyword evidence="9" id="KW-0498">Mitosis</keyword>
<evidence type="ECO:0000313" key="18">
    <source>
        <dbReference type="Proteomes" id="UP000827092"/>
    </source>
</evidence>
<accession>A0AAV6UIM5</accession>
<dbReference type="PROSITE" id="PS00845">
    <property type="entry name" value="CAP_GLY_1"/>
    <property type="match status" value="1"/>
</dbReference>
<keyword evidence="6" id="KW-0963">Cytoplasm</keyword>
<dbReference type="InterPro" id="IPR036859">
    <property type="entry name" value="CAP-Gly_dom_sf"/>
</dbReference>
<dbReference type="PROSITE" id="PS50245">
    <property type="entry name" value="CAP_GLY_2"/>
    <property type="match status" value="1"/>
</dbReference>
<dbReference type="InterPro" id="IPR022157">
    <property type="entry name" value="Dynactin"/>
</dbReference>
<evidence type="ECO:0000256" key="10">
    <source>
        <dbReference type="ARBA" id="ARBA00023017"/>
    </source>
</evidence>
<evidence type="ECO:0000256" key="6">
    <source>
        <dbReference type="ARBA" id="ARBA00022490"/>
    </source>
</evidence>
<evidence type="ECO:0000256" key="11">
    <source>
        <dbReference type="ARBA" id="ARBA00023054"/>
    </source>
</evidence>
<organism evidence="17 18">
    <name type="scientific">Oedothorax gibbosus</name>
    <dbReference type="NCBI Taxonomy" id="931172"/>
    <lineage>
        <taxon>Eukaryota</taxon>
        <taxon>Metazoa</taxon>
        <taxon>Ecdysozoa</taxon>
        <taxon>Arthropoda</taxon>
        <taxon>Chelicerata</taxon>
        <taxon>Arachnida</taxon>
        <taxon>Araneae</taxon>
        <taxon>Araneomorphae</taxon>
        <taxon>Entelegynae</taxon>
        <taxon>Araneoidea</taxon>
        <taxon>Linyphiidae</taxon>
        <taxon>Erigoninae</taxon>
        <taxon>Oedothorax</taxon>
    </lineage>
</organism>
<dbReference type="PANTHER" id="PTHR18916">
    <property type="entry name" value="DYNACTIN 1-RELATED MICROTUBULE-BINDING"/>
    <property type="match status" value="1"/>
</dbReference>
<evidence type="ECO:0000256" key="3">
    <source>
        <dbReference type="ARBA" id="ARBA00004544"/>
    </source>
</evidence>
<feature type="region of interest" description="Disordered" evidence="15">
    <location>
        <begin position="100"/>
        <end position="152"/>
    </location>
</feature>
<evidence type="ECO:0000256" key="8">
    <source>
        <dbReference type="ARBA" id="ARBA00022701"/>
    </source>
</evidence>
<evidence type="ECO:0000256" key="12">
    <source>
        <dbReference type="ARBA" id="ARBA00023212"/>
    </source>
</evidence>
<dbReference type="GO" id="GO:0030286">
    <property type="term" value="C:dynein complex"/>
    <property type="evidence" value="ECO:0007669"/>
    <property type="project" value="UniProtKB-KW"/>
</dbReference>
<feature type="coiled-coil region" evidence="14">
    <location>
        <begin position="1163"/>
        <end position="1190"/>
    </location>
</feature>
<dbReference type="PANTHER" id="PTHR18916:SF6">
    <property type="entry name" value="DYNACTIN SUBUNIT 1"/>
    <property type="match status" value="1"/>
</dbReference>
<keyword evidence="18" id="KW-1185">Reference proteome</keyword>
<proteinExistence type="inferred from homology"/>
<evidence type="ECO:0000256" key="1">
    <source>
        <dbReference type="ARBA" id="ARBA00004114"/>
    </source>
</evidence>
<keyword evidence="13" id="KW-0131">Cell cycle</keyword>
<dbReference type="EMBL" id="JAFNEN010000414">
    <property type="protein sequence ID" value="KAG8183523.1"/>
    <property type="molecule type" value="Genomic_DNA"/>
</dbReference>
<comment type="caution">
    <text evidence="17">The sequence shown here is derived from an EMBL/GenBank/DDBJ whole genome shotgun (WGS) entry which is preliminary data.</text>
</comment>
<evidence type="ECO:0000256" key="9">
    <source>
        <dbReference type="ARBA" id="ARBA00022776"/>
    </source>
</evidence>
<sequence>MADKGPKVGSRVEIVGKDVKGKVAFMGTTTFSAGKWFGVVLDEPKGKNNGCVQGKTYFTCPDNFGIFVRQTQLQVIEEDTGLKGRASSAASIGSLENVASGRESIEKKRKSSSTGIPRFPSDKGAKDAANMAEAPTRIPSSTNLKSSVAEEPAQSTDLLAIKTAASNLEFKSMLLQKDQEMDGLKAEIKDLNEKLETIKIKRSEDQTKLKEAEKAKIQVQQLLEYKSKIAEVQADLQRQITQAKKEAKDAIEAKEQHAEEMSDLAEAMEIATLDKEMAEEKCEALQAELEQTKEKLEEIQIDYEIMKTEISEKGSEGNATTYQVKQLEQQNERLKEALVKLRDLSAQEKQEQQRNQKELDQQKSEITELSRAKEKLSLMVDDYERQIGELKDQVDAALGAEEMIEILSERNLTLEDRVKELQVLVDDLERLQDVNDQLQESAKETELELREEVDMATVKVREGQRKLEAMQEAIADYEQTIQKFRDQTEQLREANHELHMQMQKESDRVEMSKPVEYFDFKVKYAETKAFARAVEMDLRRLEVQELTQHVNYLCAFMPDNFLSRGSDHDAISVLLLVPRMVTKSEILASQVREKFSSPGEITKDSVLKTHKIDQYSFSNRLLYQLYFLQSLLHQYNSALSNCSVELFMKVGTLYMEMAVQEKALDYYIDLLRKDQLDENVNLDSLVKCVMYFFNLYSVHLATEQVDCTQLMGDHMKLIGAACETIRTDVSCIKVLLDNAGSSSEFGSLLKDVCTYSDDVLQFVKKIRRRLPAEGSQSILQFSEEVSTHLNKCRESVGQVMNAAYLLRKSTVQQVTMSGDSTFVSVEKIKELAHESTDKAYGKDDSGPECLRQSMNMVMTSMATVSSGMQEGEYEIERSSLNKGKAPVFLRADTVKEEARDLENLKFKLEAREGDILELKKALKMKSDELSEMHVRKEMAEKKLEIASKDGDERVDRAQRQLDETKMLLKKKEKEFEETLDHLQADIDALEAERGELKDKIKLISKKAILEGLSKTTSLASLVTSPTSPSVPGSAAPTNVVLSRGDSSLLSQQVQDLQLALKHLKNENLRLQTDQMMKQLASLPPLKVPSKPTGFASHTGFKNMIDLEQKDCSSISESLVLLSKKSKDLLERAQVLTCPNVVDISHRKPGVEPAIEKMSAKHHIVESTIKLKTLQNEAQKLKLEIANLRASQKKGTQVSADFSAFPTPEFSKTFTGNKELVARIAFPKRCGADERPVIPLLTSMNEIVGLHSKILS</sequence>
<keyword evidence="11 14" id="KW-0175">Coiled coil</keyword>
<evidence type="ECO:0000256" key="14">
    <source>
        <dbReference type="SAM" id="Coils"/>
    </source>
</evidence>
<feature type="domain" description="CAP-Gly" evidence="16">
    <location>
        <begin position="27"/>
        <end position="69"/>
    </location>
</feature>
<feature type="coiled-coil region" evidence="14">
    <location>
        <begin position="1046"/>
        <end position="1073"/>
    </location>
</feature>
<evidence type="ECO:0000256" key="15">
    <source>
        <dbReference type="SAM" id="MobiDB-lite"/>
    </source>
</evidence>
<gene>
    <name evidence="17" type="ORF">JTE90_003873</name>
</gene>
<evidence type="ECO:0000256" key="4">
    <source>
        <dbReference type="ARBA" id="ARBA00011010"/>
    </source>
</evidence>